<dbReference type="InterPro" id="IPR050101">
    <property type="entry name" value="CinA"/>
</dbReference>
<evidence type="ECO:0000313" key="3">
    <source>
        <dbReference type="Proteomes" id="UP000295399"/>
    </source>
</evidence>
<dbReference type="PANTHER" id="PTHR13939:SF0">
    <property type="entry name" value="NMN AMIDOHYDROLASE-LIKE PROTEIN YFAY"/>
    <property type="match status" value="1"/>
</dbReference>
<evidence type="ECO:0000313" key="2">
    <source>
        <dbReference type="EMBL" id="TCP37804.1"/>
    </source>
</evidence>
<dbReference type="InterPro" id="IPR056596">
    <property type="entry name" value="FLAD1_M"/>
</dbReference>
<name>A0A4R2PRW2_RHOSA</name>
<dbReference type="EMBL" id="SLXO01000002">
    <property type="protein sequence ID" value="TCP37804.1"/>
    <property type="molecule type" value="Genomic_DNA"/>
</dbReference>
<protein>
    <submittedName>
        <fullName evidence="2">Molybdenum cofactor synthesis domain-containing protein</fullName>
    </submittedName>
</protein>
<accession>A0A4R2PRW2</accession>
<dbReference type="PANTHER" id="PTHR13939">
    <property type="entry name" value="NICOTINAMIDE-NUCLEOTIDE AMIDOHYDROLASE PNCC"/>
    <property type="match status" value="1"/>
</dbReference>
<dbReference type="Gene3D" id="3.40.980.10">
    <property type="entry name" value="MoaB/Mog-like domain"/>
    <property type="match status" value="1"/>
</dbReference>
<dbReference type="Pfam" id="PF24102">
    <property type="entry name" value="FLAD1_M"/>
    <property type="match status" value="1"/>
</dbReference>
<dbReference type="Pfam" id="PF00994">
    <property type="entry name" value="MoCF_biosynth"/>
    <property type="match status" value="1"/>
</dbReference>
<comment type="caution">
    <text evidence="2">The sequence shown here is derived from an EMBL/GenBank/DDBJ whole genome shotgun (WGS) entry which is preliminary data.</text>
</comment>
<dbReference type="RefSeq" id="WP_132707461.1">
    <property type="nucleotide sequence ID" value="NZ_JACIGF010000002.1"/>
</dbReference>
<dbReference type="CDD" id="cd00885">
    <property type="entry name" value="cinA"/>
    <property type="match status" value="1"/>
</dbReference>
<reference evidence="2 3" key="1">
    <citation type="submission" date="2019-03" db="EMBL/GenBank/DDBJ databases">
        <title>Genomic Encyclopedia of Type Strains, Phase IV (KMG-IV): sequencing the most valuable type-strain genomes for metagenomic binning, comparative biology and taxonomic classification.</title>
        <authorList>
            <person name="Goeker M."/>
        </authorList>
    </citation>
    <scope>NUCLEOTIDE SEQUENCE [LARGE SCALE GENOMIC DNA]</scope>
    <source>
        <strain evidence="2 3">DSM 2132</strain>
    </source>
</reference>
<dbReference type="InterPro" id="IPR036425">
    <property type="entry name" value="MoaB/Mog-like_dom_sf"/>
</dbReference>
<dbReference type="InterPro" id="IPR001453">
    <property type="entry name" value="MoaB/Mog_dom"/>
</dbReference>
<dbReference type="InParanoid" id="A0A4R2PRW2"/>
<dbReference type="SUPFAM" id="SSF53218">
    <property type="entry name" value="Molybdenum cofactor biosynthesis proteins"/>
    <property type="match status" value="1"/>
</dbReference>
<dbReference type="OrthoDB" id="9801454at2"/>
<evidence type="ECO:0000259" key="1">
    <source>
        <dbReference type="SMART" id="SM00852"/>
    </source>
</evidence>
<feature type="domain" description="MoaB/Mog" evidence="1">
    <location>
        <begin position="15"/>
        <end position="176"/>
    </location>
</feature>
<proteinExistence type="predicted"/>
<sequence length="258" mass="27361">MSDTPARPDAPVTAALIVIGDEILSGRTRDANLATLATWLDARGVQLREARVIPDVPDIIAEAVNTCRRAHDYVFTTGGIGPTHDDVTAESVARALGLPLDVHPEAWRLLEAQYAPGEFTPARQRMARVPKGGRLIANPISAAPGFAVGNVYVLAGVPMIMEAMLDSLAHEIVGGAPMRSITIRLDESESKVADLLARVQADAPTVSVGSYPFYVAGHVGVQVVFRATDSQALERAARVLEDAAARTGLVCDRVDALP</sequence>
<dbReference type="Proteomes" id="UP000295399">
    <property type="component" value="Unassembled WGS sequence"/>
</dbReference>
<dbReference type="SMART" id="SM00852">
    <property type="entry name" value="MoCF_biosynth"/>
    <property type="match status" value="1"/>
</dbReference>
<dbReference type="FunCoup" id="A0A4R2PRW2">
    <property type="interactions" value="128"/>
</dbReference>
<keyword evidence="3" id="KW-1185">Reference proteome</keyword>
<gene>
    <name evidence="2" type="ORF">EV659_102211</name>
</gene>
<dbReference type="AlphaFoldDB" id="A0A4R2PRW2"/>
<organism evidence="2 3">
    <name type="scientific">Rhodothalassium salexigens DSM 2132</name>
    <dbReference type="NCBI Taxonomy" id="1188247"/>
    <lineage>
        <taxon>Bacteria</taxon>
        <taxon>Pseudomonadati</taxon>
        <taxon>Pseudomonadota</taxon>
        <taxon>Alphaproteobacteria</taxon>
        <taxon>Rhodothalassiales</taxon>
        <taxon>Rhodothalassiaceae</taxon>
        <taxon>Rhodothalassium</taxon>
    </lineage>
</organism>